<dbReference type="AlphaFoldDB" id="A0A8C5A3Y9"/>
<accession>A0A8C5A3Y9</accession>
<reference evidence="2" key="2">
    <citation type="submission" date="2025-09" db="UniProtKB">
        <authorList>
            <consortium name="Ensembl"/>
        </authorList>
    </citation>
    <scope>IDENTIFICATION</scope>
</reference>
<dbReference type="Pfam" id="PF00078">
    <property type="entry name" value="RVT_1"/>
    <property type="match status" value="1"/>
</dbReference>
<keyword evidence="3" id="KW-1185">Reference proteome</keyword>
<evidence type="ECO:0000259" key="1">
    <source>
        <dbReference type="PROSITE" id="PS50878"/>
    </source>
</evidence>
<organism evidence="2 3">
    <name type="scientific">Gadus morhua</name>
    <name type="common">Atlantic cod</name>
    <dbReference type="NCBI Taxonomy" id="8049"/>
    <lineage>
        <taxon>Eukaryota</taxon>
        <taxon>Metazoa</taxon>
        <taxon>Chordata</taxon>
        <taxon>Craniata</taxon>
        <taxon>Vertebrata</taxon>
        <taxon>Euteleostomi</taxon>
        <taxon>Actinopterygii</taxon>
        <taxon>Neopterygii</taxon>
        <taxon>Teleostei</taxon>
        <taxon>Neoteleostei</taxon>
        <taxon>Acanthomorphata</taxon>
        <taxon>Zeiogadaria</taxon>
        <taxon>Gadariae</taxon>
        <taxon>Gadiformes</taxon>
        <taxon>Gadoidei</taxon>
        <taxon>Gadidae</taxon>
        <taxon>Gadus</taxon>
    </lineage>
</organism>
<dbReference type="Ensembl" id="ENSGMOT00000032334.1">
    <property type="protein sequence ID" value="ENSGMOP00000025829.1"/>
    <property type="gene ID" value="ENSGMOG00000029504.1"/>
</dbReference>
<proteinExistence type="predicted"/>
<evidence type="ECO:0000313" key="3">
    <source>
        <dbReference type="Proteomes" id="UP000694546"/>
    </source>
</evidence>
<sequence length="361" mass="40742">MPNHPAHQTQQPRNRRNCTGWLHSYLSDRSHFISLHNHTSATATVTQGVPQGSVLGPLLFIIYLLPLGQLLRHFSMDFHCYANDTQIYLSTKSPHNPPLSHIESCLSSLTLWMQNNFLKLNSNKTELLLIGSKSTLSKLANPPTLTIDGTTVSPSPQARNLGVIFDSTLSLEPHIRHTVKTSFYHLHNIAKIRSSLTSHAAERLIHAFISSRLDYCNSLLAGISTTSINRLQLVQNAAARPLTHTKVWHHITPVLKNLHWLPISHRIHYKLLVLTYKALHHMAPPYLSDLLSLYQPPRALRSSSAGLLSTHTSKLHSLGDRAFSRISPRLWNSLPQHIRDSESLTIFQSRLKTHLFSFAYP</sequence>
<name>A0A8C5A3Y9_GADMO</name>
<protein>
    <recommendedName>
        <fullName evidence="1">Reverse transcriptase domain-containing protein</fullName>
    </recommendedName>
</protein>
<reference evidence="2" key="1">
    <citation type="submission" date="2025-08" db="UniProtKB">
        <authorList>
            <consortium name="Ensembl"/>
        </authorList>
    </citation>
    <scope>IDENTIFICATION</scope>
</reference>
<dbReference type="InterPro" id="IPR000477">
    <property type="entry name" value="RT_dom"/>
</dbReference>
<dbReference type="PANTHER" id="PTHR33332">
    <property type="entry name" value="REVERSE TRANSCRIPTASE DOMAIN-CONTAINING PROTEIN"/>
    <property type="match status" value="1"/>
</dbReference>
<dbReference type="OMA" id="HINHITQ"/>
<feature type="domain" description="Reverse transcriptase" evidence="1">
    <location>
        <begin position="1"/>
        <end position="152"/>
    </location>
</feature>
<evidence type="ECO:0000313" key="2">
    <source>
        <dbReference type="Ensembl" id="ENSGMOP00000025829.1"/>
    </source>
</evidence>
<dbReference type="Proteomes" id="UP000694546">
    <property type="component" value="Chromosome 2"/>
</dbReference>
<dbReference type="PROSITE" id="PS50878">
    <property type="entry name" value="RT_POL"/>
    <property type="match status" value="1"/>
</dbReference>
<dbReference type="GeneTree" id="ENSGT01150000286909"/>